<evidence type="ECO:0000313" key="8">
    <source>
        <dbReference type="Proteomes" id="UP001491310"/>
    </source>
</evidence>
<organism evidence="7 8">
    <name type="scientific">Coccomyxa subellipsoidea</name>
    <dbReference type="NCBI Taxonomy" id="248742"/>
    <lineage>
        <taxon>Eukaryota</taxon>
        <taxon>Viridiplantae</taxon>
        <taxon>Chlorophyta</taxon>
        <taxon>core chlorophytes</taxon>
        <taxon>Trebouxiophyceae</taxon>
        <taxon>Trebouxiophyceae incertae sedis</taxon>
        <taxon>Coccomyxaceae</taxon>
        <taxon>Coccomyxa</taxon>
    </lineage>
</organism>
<name>A0ABR2YLM2_9CHLO</name>
<keyword evidence="4" id="KW-0653">Protein transport</keyword>
<feature type="repeat" description="CHCR" evidence="5">
    <location>
        <begin position="611"/>
        <end position="809"/>
    </location>
</feature>
<dbReference type="PANTHER" id="PTHR12894">
    <property type="entry name" value="CNH DOMAIN CONTAINING"/>
    <property type="match status" value="1"/>
</dbReference>
<dbReference type="InterPro" id="IPR032914">
    <property type="entry name" value="Vam6/VPS39/TRAP1"/>
</dbReference>
<dbReference type="SUPFAM" id="SSF50998">
    <property type="entry name" value="Quinoprotein alcohol dehydrogenase-like"/>
    <property type="match status" value="1"/>
</dbReference>
<dbReference type="EMBL" id="JALJOT010000009">
    <property type="protein sequence ID" value="KAK9907351.1"/>
    <property type="molecule type" value="Genomic_DNA"/>
</dbReference>
<dbReference type="InterPro" id="IPR011047">
    <property type="entry name" value="Quinoprotein_ADH-like_sf"/>
</dbReference>
<dbReference type="Pfam" id="PF10367">
    <property type="entry name" value="zf-Vps39_C"/>
    <property type="match status" value="1"/>
</dbReference>
<dbReference type="PROSITE" id="PS50219">
    <property type="entry name" value="CNH"/>
    <property type="match status" value="1"/>
</dbReference>
<evidence type="ECO:0000256" key="4">
    <source>
        <dbReference type="ARBA" id="ARBA00022927"/>
    </source>
</evidence>
<evidence type="ECO:0000256" key="2">
    <source>
        <dbReference type="ARBA" id="ARBA00022448"/>
    </source>
</evidence>
<sequence length="929" mass="101381">MAEGSRTAFELWPALDHKSKQSVISAIAVDDAARYIYLGTSDGQLSEHRIQSTSSGLRVSLGARKHVGKKPVTAILHIAIAKKLAVVCDGSLLLLDYESLEEYTMPGLKGVTAIALDTAAGLQSRLAVAMRTSKRSVRVLVYEVVPGVGLGTQMHSQPAICLTQAELSEPLIVKAMAWLGKRIVLVTSLRYMLFDPITAAYSELFAVSPEAPPPTMVQAVPSVNQAVLLMDQVGIVTDEAGHPAQSALTFPSTPAALAASEIYVLAACADGVHVYDRTTAAWVQSLPYPDGLRTAPGQQLYTAHNPSGSVVLVAGYRRVWMLKPVALEDQARELLRACNYDQALRLAELCATEGAAWAEVAFAEAAFMLMQELRFREAMDALQHCSTLVVQPAELFPLFPDETRPWAGAADRTPSRPRWGLHPPLADLRSLVRQRLAADAAAEPLENGAGEDVERQLAAAARQCVAEYLLEVRQWEGVDFLDGVDTLLVRLLAGSRADWALEAFAAGPNEARLDLLRSPLAEVRRFHVLALLSSNHGDAAAALRLWRGIAEGSLDEAAGEDGEVAFAWEGGPAAAAIHRATALMLDENRVSESLALEYLPWLLASLPEESLIVLKGRELPAETVLPLLRRVSTELTSQYLEYLVCSKGSQDPAHHTELALSLAEAALRLMPPVDASLPAWERARAARERMAEDSAPAQRLRDVRDKLCGLLEESVLYDAQVVLQRCAKTELWDEQVVLHSKLEDHKAALRILALILGDIRLAEAYCARWAGQQGYLFLLDMLLHPGHSREPLYAEACHLLAAQGANVDATKVLDALSEDMPLSVAVDVLARMLRTAIHNRRSASITRNLHRSLHLSTAAERAELMQRSVVSTEERACRVCHTRISTKMFAVYPNGVLVCFKCYRQHGEASICPLTGRDFRLPEHPLPAL</sequence>
<dbReference type="InterPro" id="IPR000547">
    <property type="entry name" value="Clathrin_H-chain/VPS_repeat"/>
</dbReference>
<comment type="caution">
    <text evidence="7">The sequence shown here is derived from an EMBL/GenBank/DDBJ whole genome shotgun (WGS) entry which is preliminary data.</text>
</comment>
<comment type="subcellular location">
    <subcellularLocation>
        <location evidence="1">Cytoplasm</location>
    </subcellularLocation>
</comment>
<keyword evidence="3" id="KW-0963">Cytoplasm</keyword>
<evidence type="ECO:0000313" key="7">
    <source>
        <dbReference type="EMBL" id="KAK9907351.1"/>
    </source>
</evidence>
<dbReference type="InterPro" id="IPR019453">
    <property type="entry name" value="VPS39/TGFA1_Znf"/>
</dbReference>
<gene>
    <name evidence="7" type="ORF">WJX75_002026</name>
</gene>
<keyword evidence="8" id="KW-1185">Reference proteome</keyword>
<evidence type="ECO:0000256" key="3">
    <source>
        <dbReference type="ARBA" id="ARBA00022490"/>
    </source>
</evidence>
<accession>A0ABR2YLM2</accession>
<protein>
    <recommendedName>
        <fullName evidence="6">CNH domain-containing protein</fullName>
    </recommendedName>
</protein>
<proteinExistence type="predicted"/>
<evidence type="ECO:0000256" key="5">
    <source>
        <dbReference type="PROSITE-ProRule" id="PRU01006"/>
    </source>
</evidence>
<dbReference type="InterPro" id="IPR001180">
    <property type="entry name" value="CNH_dom"/>
</dbReference>
<dbReference type="Pfam" id="PF00780">
    <property type="entry name" value="CNH"/>
    <property type="match status" value="1"/>
</dbReference>
<dbReference type="Proteomes" id="UP001491310">
    <property type="component" value="Unassembled WGS sequence"/>
</dbReference>
<dbReference type="PROSITE" id="PS50236">
    <property type="entry name" value="CHCR"/>
    <property type="match status" value="1"/>
</dbReference>
<feature type="domain" description="CNH" evidence="6">
    <location>
        <begin position="21"/>
        <end position="301"/>
    </location>
</feature>
<dbReference type="PANTHER" id="PTHR12894:SF27">
    <property type="entry name" value="TRANSFORMING GROWTH FACTOR-BETA RECEPTOR-ASSOCIATED PROTEIN 1"/>
    <property type="match status" value="1"/>
</dbReference>
<keyword evidence="2" id="KW-0813">Transport</keyword>
<evidence type="ECO:0000256" key="1">
    <source>
        <dbReference type="ARBA" id="ARBA00004496"/>
    </source>
</evidence>
<evidence type="ECO:0000259" key="6">
    <source>
        <dbReference type="PROSITE" id="PS50219"/>
    </source>
</evidence>
<reference evidence="7 8" key="1">
    <citation type="journal article" date="2024" name="Nat. Commun.">
        <title>Phylogenomics reveals the evolutionary origins of lichenization in chlorophyte algae.</title>
        <authorList>
            <person name="Puginier C."/>
            <person name="Libourel C."/>
            <person name="Otte J."/>
            <person name="Skaloud P."/>
            <person name="Haon M."/>
            <person name="Grisel S."/>
            <person name="Petersen M."/>
            <person name="Berrin J.G."/>
            <person name="Delaux P.M."/>
            <person name="Dal Grande F."/>
            <person name="Keller J."/>
        </authorList>
    </citation>
    <scope>NUCLEOTIDE SEQUENCE [LARGE SCALE GENOMIC DNA]</scope>
    <source>
        <strain evidence="7 8">SAG 216-7</strain>
    </source>
</reference>